<dbReference type="InterPro" id="IPR000801">
    <property type="entry name" value="Esterase-like"/>
</dbReference>
<comment type="similarity">
    <text evidence="1">Belongs to the esterase D family.</text>
</comment>
<dbReference type="Pfam" id="PF00756">
    <property type="entry name" value="Esterase"/>
    <property type="match status" value="1"/>
</dbReference>
<organism evidence="3 4">
    <name type="scientific">Jiella mangrovi</name>
    <dbReference type="NCBI Taxonomy" id="2821407"/>
    <lineage>
        <taxon>Bacteria</taxon>
        <taxon>Pseudomonadati</taxon>
        <taxon>Pseudomonadota</taxon>
        <taxon>Alphaproteobacteria</taxon>
        <taxon>Hyphomicrobiales</taxon>
        <taxon>Aurantimonadaceae</taxon>
        <taxon>Jiella</taxon>
    </lineage>
</organism>
<dbReference type="InterPro" id="IPR052558">
    <property type="entry name" value="Siderophore_Hydrolase_D"/>
</dbReference>
<evidence type="ECO:0000313" key="4">
    <source>
        <dbReference type="Proteomes" id="UP000678276"/>
    </source>
</evidence>
<proteinExistence type="inferred from homology"/>
<dbReference type="SUPFAM" id="SSF53474">
    <property type="entry name" value="alpha/beta-Hydrolases"/>
    <property type="match status" value="1"/>
</dbReference>
<dbReference type="Proteomes" id="UP000678276">
    <property type="component" value="Unassembled WGS sequence"/>
</dbReference>
<comment type="caution">
    <text evidence="3">The sequence shown here is derived from an EMBL/GenBank/DDBJ whole genome shotgun (WGS) entry which is preliminary data.</text>
</comment>
<dbReference type="EMBL" id="JAGJCF010000017">
    <property type="protein sequence ID" value="MBP0617583.1"/>
    <property type="molecule type" value="Genomic_DNA"/>
</dbReference>
<name>A0ABS4BLG4_9HYPH</name>
<dbReference type="PANTHER" id="PTHR40841">
    <property type="entry name" value="SIDEROPHORE TRIACETYLFUSARININE C ESTERASE"/>
    <property type="match status" value="1"/>
</dbReference>
<dbReference type="PANTHER" id="PTHR40841:SF2">
    <property type="entry name" value="SIDEROPHORE-DEGRADING ESTERASE (EUROFUNG)"/>
    <property type="match status" value="1"/>
</dbReference>
<dbReference type="GO" id="GO:0016787">
    <property type="term" value="F:hydrolase activity"/>
    <property type="evidence" value="ECO:0007669"/>
    <property type="project" value="UniProtKB-KW"/>
</dbReference>
<dbReference type="Gene3D" id="3.40.50.1820">
    <property type="entry name" value="alpha/beta hydrolase"/>
    <property type="match status" value="1"/>
</dbReference>
<evidence type="ECO:0000256" key="1">
    <source>
        <dbReference type="ARBA" id="ARBA00005622"/>
    </source>
</evidence>
<dbReference type="InterPro" id="IPR029058">
    <property type="entry name" value="AB_hydrolase_fold"/>
</dbReference>
<evidence type="ECO:0000256" key="2">
    <source>
        <dbReference type="ARBA" id="ARBA00022801"/>
    </source>
</evidence>
<dbReference type="RefSeq" id="WP_209596497.1">
    <property type="nucleotide sequence ID" value="NZ_JAGJCF010000017.1"/>
</dbReference>
<accession>A0ABS4BLG4</accession>
<keyword evidence="2 3" id="KW-0378">Hydrolase</keyword>
<sequence>MRQETELSFTGRSYRVMLRRIGTWRPLGPASFILDADQFFDTAEEIALTEGSPRLLVGIGLPEFERQARILRRYFELTDTAGTETFSLRQGLPVPQTGGERLFAGFLQNRLMPFLADQAPVAAESSAIFGHSLAGLFVLRAFLRRDLPIAKYFAADPAVWWNRHRLMQELNETLAQFPDSPAIDTRRLTILAAGRRHPRAELPTTERNKLEAVRAGPNGIDFGTRLADAGHRYVATFLLPEETHGSMVRPALRRFFARPARHDENDRP</sequence>
<evidence type="ECO:0000313" key="3">
    <source>
        <dbReference type="EMBL" id="MBP0617583.1"/>
    </source>
</evidence>
<protein>
    <submittedName>
        <fullName evidence="3">Alpha/beta hydrolase</fullName>
    </submittedName>
</protein>
<keyword evidence="4" id="KW-1185">Reference proteome</keyword>
<reference evidence="3 4" key="1">
    <citation type="submission" date="2021-04" db="EMBL/GenBank/DDBJ databases">
        <title>Whole genome sequence of Jiella sp. KSK16Y-1.</title>
        <authorList>
            <person name="Tuo L."/>
        </authorList>
    </citation>
    <scope>NUCLEOTIDE SEQUENCE [LARGE SCALE GENOMIC DNA]</scope>
    <source>
        <strain evidence="3 4">KSK16Y-1</strain>
    </source>
</reference>
<gene>
    <name evidence="3" type="ORF">J6595_18510</name>
</gene>